<feature type="domain" description="AB hydrolase-1" evidence="5">
    <location>
        <begin position="99"/>
        <end position="378"/>
    </location>
</feature>
<dbReference type="GO" id="GO:0031956">
    <property type="term" value="F:medium-chain fatty acid-CoA ligase activity"/>
    <property type="evidence" value="ECO:0007669"/>
    <property type="project" value="TreeGrafter"/>
</dbReference>
<dbReference type="PANTHER" id="PTHR43201:SF5">
    <property type="entry name" value="MEDIUM-CHAIN ACYL-COA LIGASE ACSF2, MITOCHONDRIAL"/>
    <property type="match status" value="1"/>
</dbReference>
<dbReference type="InterPro" id="IPR000073">
    <property type="entry name" value="AB_hydrolase_1"/>
</dbReference>
<gene>
    <name evidence="6" type="ordered locus">HMPREF0733_12128</name>
</gene>
<comment type="similarity">
    <text evidence="1">Belongs to the ATP-dependent AMP-binding enzyme family.</text>
</comment>
<dbReference type="AlphaFoldDB" id="E3H3L6"/>
<dbReference type="InterPro" id="IPR000873">
    <property type="entry name" value="AMP-dep_synth/lig_dom"/>
</dbReference>
<dbReference type="Pfam" id="PF00501">
    <property type="entry name" value="AMP-binding"/>
    <property type="match status" value="1"/>
</dbReference>
<dbReference type="GO" id="GO:0006631">
    <property type="term" value="P:fatty acid metabolic process"/>
    <property type="evidence" value="ECO:0007669"/>
    <property type="project" value="TreeGrafter"/>
</dbReference>
<evidence type="ECO:0000259" key="4">
    <source>
        <dbReference type="Pfam" id="PF00501"/>
    </source>
</evidence>
<evidence type="ECO:0000256" key="3">
    <source>
        <dbReference type="SAM" id="MobiDB-lite"/>
    </source>
</evidence>
<dbReference type="InterPro" id="IPR020845">
    <property type="entry name" value="AMP-binding_CS"/>
</dbReference>
<evidence type="ECO:0000313" key="7">
    <source>
        <dbReference type="Proteomes" id="UP000000387"/>
    </source>
</evidence>
<organism evidence="6 7">
    <name type="scientific">Rothia dentocariosa (strain ATCC 17931 / CDC X599 / XDIA)</name>
    <dbReference type="NCBI Taxonomy" id="762948"/>
    <lineage>
        <taxon>Bacteria</taxon>
        <taxon>Bacillati</taxon>
        <taxon>Actinomycetota</taxon>
        <taxon>Actinomycetes</taxon>
        <taxon>Micrococcales</taxon>
        <taxon>Micrococcaceae</taxon>
        <taxon>Rothia</taxon>
    </lineage>
</organism>
<dbReference type="eggNOG" id="COG0318">
    <property type="taxonomic scope" value="Bacteria"/>
</dbReference>
<dbReference type="InterPro" id="IPR029058">
    <property type="entry name" value="AB_hydrolase_fold"/>
</dbReference>
<dbReference type="eggNOG" id="COG2267">
    <property type="taxonomic scope" value="Bacteria"/>
</dbReference>
<feature type="domain" description="AMP-dependent synthetase/ligase" evidence="4">
    <location>
        <begin position="467"/>
        <end position="855"/>
    </location>
</feature>
<accession>E3H3L6</accession>
<reference evidence="7" key="1">
    <citation type="submission" date="2010-10" db="EMBL/GenBank/DDBJ databases">
        <title>The complete genome of Rothia dentocariosa ATCC 17931.</title>
        <authorList>
            <person name="Muzny D."/>
            <person name="Qin X."/>
            <person name="Buhay C."/>
            <person name="Dugan-Rocha S."/>
            <person name="Ding Y."/>
            <person name="Chen G."/>
            <person name="Hawes A."/>
            <person name="Holder M."/>
            <person name="Jhangiani S."/>
            <person name="Johnson A."/>
            <person name="Khan Z."/>
            <person name="Li Z."/>
            <person name="Liu W."/>
            <person name="Liu X."/>
            <person name="Perez L."/>
            <person name="Shen H."/>
            <person name="Wang Q."/>
            <person name="Watt J."/>
            <person name="Xi L."/>
            <person name="Xin Y."/>
            <person name="Zhou J."/>
            <person name="Deng J."/>
            <person name="Jiang H."/>
            <person name="Liu Y."/>
            <person name="Qu J."/>
            <person name="Song X.-Z."/>
            <person name="Zhang L."/>
            <person name="Villasana D."/>
            <person name="Johnson A."/>
            <person name="Liu J."/>
            <person name="Liyanage D."/>
            <person name="Lorensuhewa L."/>
            <person name="Robinson T."/>
            <person name="Song A."/>
            <person name="Song B.-B."/>
            <person name="Dinh H."/>
            <person name="Thornton R."/>
            <person name="Coyle M."/>
            <person name="Francisco L."/>
            <person name="Jackson L."/>
            <person name="Javaid M."/>
            <person name="Korchina V."/>
            <person name="Kovar C."/>
            <person name="Mata R."/>
            <person name="Mathew T."/>
            <person name="Ngo R."/>
            <person name="Nguyen L."/>
            <person name="Nguyen N."/>
            <person name="Okwuonu G."/>
            <person name="Ongeri F."/>
            <person name="Pham C."/>
            <person name="Simmons D."/>
            <person name="Wilczek-Boney K."/>
            <person name="Hale W."/>
            <person name="Jakkamsetti A."/>
            <person name="Pham P."/>
            <person name="Ruth R."/>
            <person name="San Lucas F."/>
            <person name="Warren J."/>
            <person name="Zhang J."/>
            <person name="Zhao Z."/>
            <person name="Zhou C."/>
            <person name="Zhu D."/>
            <person name="Lee S."/>
            <person name="Bess C."/>
            <person name="Blankenburg K."/>
            <person name="Forbes L."/>
            <person name="Fu Q."/>
            <person name="Gubbala S."/>
            <person name="Hirani K."/>
            <person name="Jayaseelan J.C."/>
            <person name="Lara F."/>
            <person name="Munidasa M."/>
            <person name="Palculict T."/>
            <person name="Patil S."/>
            <person name="Pu L.-L."/>
            <person name="Saada N."/>
            <person name="Tang L."/>
            <person name="Weissenberger G."/>
            <person name="Zhu Y."/>
            <person name="Hemphill L."/>
            <person name="Shang Y."/>
            <person name="Youmans B."/>
            <person name="Ayvaz T."/>
            <person name="Ross M."/>
            <person name="Santibanez J."/>
            <person name="Aqrawi P."/>
            <person name="Gross S."/>
            <person name="Joshi V."/>
            <person name="Fowler G."/>
            <person name="Nazareth L."/>
            <person name="Reid J."/>
            <person name="Worley K."/>
            <person name="Petrosino J."/>
            <person name="Highlander S."/>
            <person name="Gibbs R."/>
        </authorList>
    </citation>
    <scope>NUCLEOTIDE SEQUENCE [LARGE SCALE GENOMIC DNA]</scope>
    <source>
        <strain evidence="7">ATCC 17931 / CDC X599 / XDIA</strain>
    </source>
</reference>
<evidence type="ECO:0000313" key="6">
    <source>
        <dbReference type="EMBL" id="ADP41585.1"/>
    </source>
</evidence>
<dbReference type="SUPFAM" id="SSF56801">
    <property type="entry name" value="Acetyl-CoA synthetase-like"/>
    <property type="match status" value="1"/>
</dbReference>
<dbReference type="PROSITE" id="PS00455">
    <property type="entry name" value="AMP_BINDING"/>
    <property type="match status" value="1"/>
</dbReference>
<proteinExistence type="inferred from homology"/>
<dbReference type="Gene3D" id="3.40.50.12780">
    <property type="entry name" value="N-terminal domain of ligase-like"/>
    <property type="match status" value="1"/>
</dbReference>
<evidence type="ECO:0000256" key="1">
    <source>
        <dbReference type="ARBA" id="ARBA00006432"/>
    </source>
</evidence>
<dbReference type="Pfam" id="PF00561">
    <property type="entry name" value="Abhydrolase_1"/>
    <property type="match status" value="1"/>
</dbReference>
<dbReference type="PANTHER" id="PTHR43201">
    <property type="entry name" value="ACYL-COA SYNTHETASE"/>
    <property type="match status" value="1"/>
</dbReference>
<dbReference type="KEGG" id="rdn:HMPREF0733_12128"/>
<evidence type="ECO:0000256" key="2">
    <source>
        <dbReference type="ARBA" id="ARBA00022598"/>
    </source>
</evidence>
<dbReference type="Gene3D" id="3.40.50.1820">
    <property type="entry name" value="alpha/beta hydrolase"/>
    <property type="match status" value="1"/>
</dbReference>
<evidence type="ECO:0000259" key="5">
    <source>
        <dbReference type="Pfam" id="PF00561"/>
    </source>
</evidence>
<name>E3H3L6_ROTDC</name>
<protein>
    <submittedName>
        <fullName evidence="6">AMP-binding enzyme</fullName>
    </submittedName>
</protein>
<dbReference type="HOGENOM" id="CLU_303997_0_0_11"/>
<sequence>MRGSSLYRYIAPHQGTLNITGDEPSQQQGQYMRHLNFPKTQPPYNPHEWTGVDPRYSHMLEVPTTAPIEVRAAQAQARRWHYLDNTPALQEHGLDPIGTILCVHGNPTWSYLWRTVLDAGVNSTAPWRVIAVDQLDMGYSERTHLDLEDERRSLEDRIADLSDFTRELGLDKTDKPVVTLAHDWGGLISLGWAIEHQNILSGVMLTNTAVHHDGVERIPAALRLALGVHELGTRDSTAFLDVTLGLAQNQGRAPSEGEPGSSERALAGPQESQPRALYPSKLHEGIRRTYRAPYVHPAWREGIRNFVGDIPTGTDIPSYAHMVRIAEGVRDLKVPAFFQWGTKDPVFQRRYLFDLMDRFPQAKVHRYEKASHLVAEDEDIAAPIFAWLGQNFGALVEGYLEKPVNAEAQHREARRALDERIRNLKTSEEEAHEEFRPMIAALNERAQDTSLAIVDMDSAGDGTQVAAQLTWQQLATHVDAAVARLHALGVRPGDRVNLMVPPGSRLTTLIYACLKLGAVIVVADTGLGLTGLTRALKGANPQFIVGIPAALAAARSLLWPGHRISVEPLGKFQDRVLGVEGSVFEPAHKRSARSKTSENTLSAPIATPAVIEFPDPDPDADAAVLYTSGSTGPAKGVVYTQRQLAGMRDAIVNTYGFKSGSGLVAGFAPFALLGPALGATSVTPKMDVTKPKTLTATALASATEAIGASTVFASPAALVNVVASASELTDSQRAALAEVTTVLSAGAPIPVPLLDELSKLVPHASLHTPYGMTEGLPVTDVSLDMIRQALAEGTPNAEGDILDPFARDGVCVGYAVYGAAVAIAPLQEDGTVASEMTHEPGVTGEILVSAPHVKDRYDTLWVTEEQSISTPGWHHTGDVGHLDAAGRLWVEGRLAHVLLTAQGVLTPVAAEQSAETLDAVRRAALVSVGPAGTAAPVLVIETANRKLKQGQAPFDLSRQIRERVQEDTGIELASVLVIKEHPTDIRHNSKIDRPALGEWASKVLAGA</sequence>
<dbReference type="Proteomes" id="UP000000387">
    <property type="component" value="Chromosome"/>
</dbReference>
<dbReference type="InterPro" id="IPR042099">
    <property type="entry name" value="ANL_N_sf"/>
</dbReference>
<dbReference type="SUPFAM" id="SSF53474">
    <property type="entry name" value="alpha/beta-Hydrolases"/>
    <property type="match status" value="1"/>
</dbReference>
<keyword evidence="2" id="KW-0436">Ligase</keyword>
<feature type="region of interest" description="Disordered" evidence="3">
    <location>
        <begin position="250"/>
        <end position="274"/>
    </location>
</feature>
<dbReference type="EMBL" id="CP002280">
    <property type="protein sequence ID" value="ADP41585.1"/>
    <property type="molecule type" value="Genomic_DNA"/>
</dbReference>